<feature type="transmembrane region" description="Helical" evidence="1">
    <location>
        <begin position="25"/>
        <end position="46"/>
    </location>
</feature>
<keyword evidence="4" id="KW-1185">Reference proteome</keyword>
<keyword evidence="1" id="KW-0812">Transmembrane</keyword>
<evidence type="ECO:0000259" key="2">
    <source>
        <dbReference type="Pfam" id="PF00561"/>
    </source>
</evidence>
<proteinExistence type="predicted"/>
<dbReference type="SUPFAM" id="SSF53474">
    <property type="entry name" value="alpha/beta-Hydrolases"/>
    <property type="match status" value="1"/>
</dbReference>
<name>A0ABS2FJC8_9CLOT</name>
<reference evidence="3 4" key="1">
    <citation type="journal article" date="2021" name="Sci. Rep.">
        <title>The distribution of antibiotic resistance genes in chicken gut microbiota commensals.</title>
        <authorList>
            <person name="Juricova H."/>
            <person name="Matiasovicova J."/>
            <person name="Kubasova T."/>
            <person name="Cejkova D."/>
            <person name="Rychlik I."/>
        </authorList>
    </citation>
    <scope>NUCLEOTIDE SEQUENCE [LARGE SCALE GENOMIC DNA]</scope>
    <source>
        <strain evidence="3 4">An435</strain>
    </source>
</reference>
<keyword evidence="1" id="KW-0472">Membrane</keyword>
<dbReference type="EMBL" id="JACJLL010000101">
    <property type="protein sequence ID" value="MBM6820299.1"/>
    <property type="molecule type" value="Genomic_DNA"/>
</dbReference>
<evidence type="ECO:0000313" key="4">
    <source>
        <dbReference type="Proteomes" id="UP000767334"/>
    </source>
</evidence>
<feature type="domain" description="AB hydrolase-1" evidence="2">
    <location>
        <begin position="89"/>
        <end position="182"/>
    </location>
</feature>
<organism evidence="3 4">
    <name type="scientific">Clostridium saudiense</name>
    <dbReference type="NCBI Taxonomy" id="1414720"/>
    <lineage>
        <taxon>Bacteria</taxon>
        <taxon>Bacillati</taxon>
        <taxon>Bacillota</taxon>
        <taxon>Clostridia</taxon>
        <taxon>Eubacteriales</taxon>
        <taxon>Clostridiaceae</taxon>
        <taxon>Clostridium</taxon>
    </lineage>
</organism>
<evidence type="ECO:0000313" key="3">
    <source>
        <dbReference type="EMBL" id="MBM6820299.1"/>
    </source>
</evidence>
<keyword evidence="1" id="KW-1133">Transmembrane helix</keyword>
<dbReference type="GO" id="GO:0016787">
    <property type="term" value="F:hydrolase activity"/>
    <property type="evidence" value="ECO:0007669"/>
    <property type="project" value="UniProtKB-KW"/>
</dbReference>
<sequence length="336" mass="38036">MKFLPYSNGVRSVSMKRQRSPKDKFKIISGIIVIIIIIGVVTQNVVDFVDGERLKKRVNYTTVDDLRLDYRIEGEGSYTIIFDGDMGTTLEGWTPIVEELKKNDNVRTFVYNRQGYGYSDGSSGRTPEEQARDLKILLRKAGLSGPYIIVGEGYGSLVLTSFAEQFKDSVAAAIMIDPINEKEVQTKEYQRSQIITKLRRNIERIGSTCGLTMLLDKLNLDVNLKDYESGLLESSLDEFLTLRTKSNYTNAVYHELNNLLKGKSNSQVDGVFSDIPYYLLTKKQDDPLKSLGSEDLTTVYTTSCDKDFLALNDKDNVLNAIRQTIKKLKEIDENKK</sequence>
<protein>
    <submittedName>
        <fullName evidence="3">Alpha/beta hydrolase</fullName>
    </submittedName>
</protein>
<dbReference type="RefSeq" id="WP_195514897.1">
    <property type="nucleotide sequence ID" value="NZ_JACJLL010000101.1"/>
</dbReference>
<dbReference type="InterPro" id="IPR029058">
    <property type="entry name" value="AB_hydrolase_fold"/>
</dbReference>
<keyword evidence="3" id="KW-0378">Hydrolase</keyword>
<dbReference type="Gene3D" id="3.40.50.1820">
    <property type="entry name" value="alpha/beta hydrolase"/>
    <property type="match status" value="1"/>
</dbReference>
<evidence type="ECO:0000256" key="1">
    <source>
        <dbReference type="SAM" id="Phobius"/>
    </source>
</evidence>
<dbReference type="Proteomes" id="UP000767334">
    <property type="component" value="Unassembled WGS sequence"/>
</dbReference>
<gene>
    <name evidence="3" type="ORF">H6A19_13285</name>
</gene>
<dbReference type="Pfam" id="PF00561">
    <property type="entry name" value="Abhydrolase_1"/>
    <property type="match status" value="1"/>
</dbReference>
<comment type="caution">
    <text evidence="3">The sequence shown here is derived from an EMBL/GenBank/DDBJ whole genome shotgun (WGS) entry which is preliminary data.</text>
</comment>
<accession>A0ABS2FJC8</accession>
<dbReference type="InterPro" id="IPR000073">
    <property type="entry name" value="AB_hydrolase_1"/>
</dbReference>